<evidence type="ECO:0000313" key="2">
    <source>
        <dbReference type="EMBL" id="KAF0026220.1"/>
    </source>
</evidence>
<gene>
    <name evidence="2" type="ORF">F2P81_020957</name>
    <name evidence="1" type="ORF">F2P81_025676</name>
</gene>
<comment type="caution">
    <text evidence="1">The sequence shown here is derived from an EMBL/GenBank/DDBJ whole genome shotgun (WGS) entry which is preliminary data.</text>
</comment>
<protein>
    <submittedName>
        <fullName evidence="1">Uncharacterized protein</fullName>
    </submittedName>
</protein>
<reference evidence="1 3" key="1">
    <citation type="submission" date="2019-06" db="EMBL/GenBank/DDBJ databases">
        <title>Draft genomes of female and male turbot (Scophthalmus maximus).</title>
        <authorList>
            <person name="Xu H."/>
            <person name="Xu X.-W."/>
            <person name="Shao C."/>
            <person name="Chen S."/>
        </authorList>
    </citation>
    <scope>NUCLEOTIDE SEQUENCE [LARGE SCALE GENOMIC DNA]</scope>
    <source>
        <strain evidence="1">Ysfricsl-2016a</strain>
        <tissue evidence="1">Blood</tissue>
    </source>
</reference>
<organism evidence="1 3">
    <name type="scientific">Scophthalmus maximus</name>
    <name type="common">Turbot</name>
    <name type="synonym">Psetta maxima</name>
    <dbReference type="NCBI Taxonomy" id="52904"/>
    <lineage>
        <taxon>Eukaryota</taxon>
        <taxon>Metazoa</taxon>
        <taxon>Chordata</taxon>
        <taxon>Craniata</taxon>
        <taxon>Vertebrata</taxon>
        <taxon>Euteleostomi</taxon>
        <taxon>Actinopterygii</taxon>
        <taxon>Neopterygii</taxon>
        <taxon>Teleostei</taxon>
        <taxon>Neoteleostei</taxon>
        <taxon>Acanthomorphata</taxon>
        <taxon>Carangaria</taxon>
        <taxon>Pleuronectiformes</taxon>
        <taxon>Pleuronectoidei</taxon>
        <taxon>Scophthalmidae</taxon>
        <taxon>Scophthalmus</taxon>
    </lineage>
</organism>
<proteinExistence type="predicted"/>
<name>A0A6A4RS67_SCOMX</name>
<dbReference type="Proteomes" id="UP000438429">
    <property type="component" value="Unassembled WGS sequence"/>
</dbReference>
<dbReference type="EMBL" id="VEVO01000266">
    <property type="protein sequence ID" value="KAF0022071.1"/>
    <property type="molecule type" value="Genomic_DNA"/>
</dbReference>
<dbReference type="AlphaFoldDB" id="A0A6A4RS67"/>
<evidence type="ECO:0000313" key="1">
    <source>
        <dbReference type="EMBL" id="KAF0022071.1"/>
    </source>
</evidence>
<accession>A0A6A4RS67</accession>
<sequence>MCHSVMAPERNCGRRKKEVLVHSENCSVVVPASNSVESPYENYDTLASEDTVAPCEAVIMSDGALELQKRHNIKM</sequence>
<dbReference type="EMBL" id="VEVO01000019">
    <property type="protein sequence ID" value="KAF0026220.1"/>
    <property type="molecule type" value="Genomic_DNA"/>
</dbReference>
<evidence type="ECO:0000313" key="3">
    <source>
        <dbReference type="Proteomes" id="UP000438429"/>
    </source>
</evidence>